<feature type="transmembrane region" description="Helical" evidence="6">
    <location>
        <begin position="136"/>
        <end position="156"/>
    </location>
</feature>
<evidence type="ECO:0000256" key="4">
    <source>
        <dbReference type="ARBA" id="ARBA00022989"/>
    </source>
</evidence>
<keyword evidence="8" id="KW-1185">Reference proteome</keyword>
<feature type="domain" description="EamA" evidence="7">
    <location>
        <begin position="152"/>
        <end position="279"/>
    </location>
</feature>
<keyword evidence="3 6" id="KW-0812">Transmembrane</keyword>
<feature type="domain" description="EamA" evidence="7">
    <location>
        <begin position="307"/>
        <end position="446"/>
    </location>
</feature>
<evidence type="ECO:0000313" key="8">
    <source>
        <dbReference type="Proteomes" id="UP001515500"/>
    </source>
</evidence>
<feature type="transmembrane region" description="Helical" evidence="6">
    <location>
        <begin position="376"/>
        <end position="394"/>
    </location>
</feature>
<feature type="transmembrane region" description="Helical" evidence="6">
    <location>
        <begin position="305"/>
        <end position="325"/>
    </location>
</feature>
<evidence type="ECO:0000259" key="7">
    <source>
        <dbReference type="Pfam" id="PF00892"/>
    </source>
</evidence>
<dbReference type="RefSeq" id="XP_039132847.1">
    <property type="nucleotide sequence ID" value="XM_039276913.1"/>
</dbReference>
<dbReference type="GO" id="GO:0022857">
    <property type="term" value="F:transmembrane transporter activity"/>
    <property type="evidence" value="ECO:0007669"/>
    <property type="project" value="InterPro"/>
</dbReference>
<feature type="transmembrane region" description="Helical" evidence="6">
    <location>
        <begin position="261"/>
        <end position="281"/>
    </location>
</feature>
<dbReference type="Pfam" id="PF00892">
    <property type="entry name" value="EamA"/>
    <property type="match status" value="2"/>
</dbReference>
<dbReference type="Proteomes" id="UP001515500">
    <property type="component" value="Chromosome 10"/>
</dbReference>
<dbReference type="InterPro" id="IPR030184">
    <property type="entry name" value="WAT1-related"/>
</dbReference>
<keyword evidence="5 6" id="KW-0472">Membrane</keyword>
<proteinExistence type="inferred from homology"/>
<sequence length="459" mass="51748">MGAPFPYKCNLLIASHIWHDVPDYPLKDKVIFDGSAHVAYQHDPDQVTHPGEADKCPRNILKYCGKDARMNWLSLLWVIIDYICKEMKEMINREYFPFLLSSLLFSPLCVSSASSLSLIATMVLKIGDVRSMYRKFKPHLLMVLIQLGYTFLNFITEASFNEGLNPHVYITYRHAVSGFIMLPFAYFLERRIRPRLTWALFVELFILSLLGVGLTLNAYFASLRYTSPTVVASMVNTISSLTFIIAISLGMEKLDLKNPRGMAKVIGTLASLAGVTLMTLYKGKSFRSIWSAPIHMGSSSIHENWLKGSILGVASCITWSMWYVMQAFTLKRYQARLSLTTWMSLIGGAQSAVFTVCVEHKPAAWIIEFDIKLWSILYGGIVCSGLIIFIQLWCTKEKGPVFVTMFNPLLTIMVAILAYFVLGEGLYMGSILGGIIIIIIGLYLVLWGKENDEDIPMRS</sequence>
<protein>
    <submittedName>
        <fullName evidence="9">WAT1-related protein At2g39510-like</fullName>
    </submittedName>
</protein>
<dbReference type="PANTHER" id="PTHR31218">
    <property type="entry name" value="WAT1-RELATED PROTEIN"/>
    <property type="match status" value="1"/>
</dbReference>
<reference evidence="9" key="1">
    <citation type="submission" date="2025-08" db="UniProtKB">
        <authorList>
            <consortium name="RefSeq"/>
        </authorList>
    </citation>
    <scope>IDENTIFICATION</scope>
</reference>
<dbReference type="GO" id="GO:0016020">
    <property type="term" value="C:membrane"/>
    <property type="evidence" value="ECO:0007669"/>
    <property type="project" value="UniProtKB-SubCell"/>
</dbReference>
<gene>
    <name evidence="9" type="primary">LOC120269935</name>
</gene>
<dbReference type="SUPFAM" id="SSF103481">
    <property type="entry name" value="Multidrug resistance efflux transporter EmrE"/>
    <property type="match status" value="2"/>
</dbReference>
<feature type="transmembrane region" description="Helical" evidence="6">
    <location>
        <begin position="401"/>
        <end position="421"/>
    </location>
</feature>
<name>A0AB40BZE6_DIOCR</name>
<feature type="transmembrane region" description="Helical" evidence="6">
    <location>
        <begin position="427"/>
        <end position="448"/>
    </location>
</feature>
<dbReference type="InterPro" id="IPR037185">
    <property type="entry name" value="EmrE-like"/>
</dbReference>
<comment type="similarity">
    <text evidence="2">Belongs to the drug/metabolite transporter (DMT) superfamily. Plant drug/metabolite exporter (P-DME) (TC 2.A.7.4) family.</text>
</comment>
<accession>A0AB40BZE6</accession>
<feature type="transmembrane region" description="Helical" evidence="6">
    <location>
        <begin position="168"/>
        <end position="188"/>
    </location>
</feature>
<dbReference type="GeneID" id="120269935"/>
<feature type="transmembrane region" description="Helical" evidence="6">
    <location>
        <begin position="337"/>
        <end position="356"/>
    </location>
</feature>
<evidence type="ECO:0000256" key="2">
    <source>
        <dbReference type="ARBA" id="ARBA00007635"/>
    </source>
</evidence>
<evidence type="ECO:0000256" key="6">
    <source>
        <dbReference type="SAM" id="Phobius"/>
    </source>
</evidence>
<feature type="transmembrane region" description="Helical" evidence="6">
    <location>
        <begin position="95"/>
        <end position="124"/>
    </location>
</feature>
<dbReference type="InterPro" id="IPR000620">
    <property type="entry name" value="EamA_dom"/>
</dbReference>
<keyword evidence="4 6" id="KW-1133">Transmembrane helix</keyword>
<feature type="transmembrane region" description="Helical" evidence="6">
    <location>
        <begin position="227"/>
        <end position="249"/>
    </location>
</feature>
<evidence type="ECO:0000256" key="3">
    <source>
        <dbReference type="ARBA" id="ARBA00022692"/>
    </source>
</evidence>
<feature type="transmembrane region" description="Helical" evidence="6">
    <location>
        <begin position="200"/>
        <end position="221"/>
    </location>
</feature>
<comment type="subcellular location">
    <subcellularLocation>
        <location evidence="1">Membrane</location>
        <topology evidence="1">Multi-pass membrane protein</topology>
    </subcellularLocation>
</comment>
<evidence type="ECO:0000256" key="5">
    <source>
        <dbReference type="ARBA" id="ARBA00023136"/>
    </source>
</evidence>
<evidence type="ECO:0000313" key="9">
    <source>
        <dbReference type="RefSeq" id="XP_039132847.1"/>
    </source>
</evidence>
<evidence type="ECO:0000256" key="1">
    <source>
        <dbReference type="ARBA" id="ARBA00004141"/>
    </source>
</evidence>
<organism evidence="8 9">
    <name type="scientific">Dioscorea cayennensis subsp. rotundata</name>
    <name type="common">White Guinea yam</name>
    <name type="synonym">Dioscorea rotundata</name>
    <dbReference type="NCBI Taxonomy" id="55577"/>
    <lineage>
        <taxon>Eukaryota</taxon>
        <taxon>Viridiplantae</taxon>
        <taxon>Streptophyta</taxon>
        <taxon>Embryophyta</taxon>
        <taxon>Tracheophyta</taxon>
        <taxon>Spermatophyta</taxon>
        <taxon>Magnoliopsida</taxon>
        <taxon>Liliopsida</taxon>
        <taxon>Dioscoreales</taxon>
        <taxon>Dioscoreaceae</taxon>
        <taxon>Dioscorea</taxon>
    </lineage>
</organism>
<dbReference type="AlphaFoldDB" id="A0AB40BZE6"/>